<dbReference type="InterPro" id="IPR015659">
    <property type="entry name" value="Proline_oxidase"/>
</dbReference>
<evidence type="ECO:0000256" key="2">
    <source>
        <dbReference type="SAM" id="MobiDB-lite"/>
    </source>
</evidence>
<protein>
    <submittedName>
        <fullName evidence="4">Proline dehydrogenase / Delta-1-pyrroline-5-carboxylate dehydrogenase</fullName>
        <ecNumber evidence="4">1.2.1.88</ecNumber>
        <ecNumber evidence="4">1.5.5.2</ecNumber>
    </submittedName>
</protein>
<reference evidence="4" key="1">
    <citation type="submission" date="2020-02" db="EMBL/GenBank/DDBJ databases">
        <authorList>
            <person name="Meier V. D."/>
        </authorList>
    </citation>
    <scope>NUCLEOTIDE SEQUENCE</scope>
    <source>
        <strain evidence="4">AVDCRST_MAG35</strain>
    </source>
</reference>
<keyword evidence="1 4" id="KW-0560">Oxidoreductase</keyword>
<dbReference type="Gene3D" id="3.20.20.220">
    <property type="match status" value="1"/>
</dbReference>
<dbReference type="EC" id="1.5.5.2" evidence="4"/>
<evidence type="ECO:0000259" key="3">
    <source>
        <dbReference type="Pfam" id="PF01619"/>
    </source>
</evidence>
<dbReference type="AlphaFoldDB" id="A0A6J4NDS9"/>
<dbReference type="GO" id="GO:0010133">
    <property type="term" value="P:L-proline catabolic process to L-glutamate"/>
    <property type="evidence" value="ECO:0007669"/>
    <property type="project" value="TreeGrafter"/>
</dbReference>
<evidence type="ECO:0000256" key="1">
    <source>
        <dbReference type="ARBA" id="ARBA00023002"/>
    </source>
</evidence>
<feature type="compositionally biased region" description="Low complexity" evidence="2">
    <location>
        <begin position="1"/>
        <end position="11"/>
    </location>
</feature>
<organism evidence="4">
    <name type="scientific">uncultured Quadrisphaera sp</name>
    <dbReference type="NCBI Taxonomy" id="904978"/>
    <lineage>
        <taxon>Bacteria</taxon>
        <taxon>Bacillati</taxon>
        <taxon>Actinomycetota</taxon>
        <taxon>Actinomycetes</taxon>
        <taxon>Kineosporiales</taxon>
        <taxon>Kineosporiaceae</taxon>
        <taxon>Quadrisphaera</taxon>
        <taxon>environmental samples</taxon>
    </lineage>
</organism>
<dbReference type="EMBL" id="CADCUY010000022">
    <property type="protein sequence ID" value="CAA9385434.1"/>
    <property type="molecule type" value="Genomic_DNA"/>
</dbReference>
<gene>
    <name evidence="4" type="ORF">AVDCRST_MAG35-92</name>
</gene>
<dbReference type="EC" id="1.2.1.88" evidence="4"/>
<dbReference type="GO" id="GO:0004657">
    <property type="term" value="F:proline dehydrogenase activity"/>
    <property type="evidence" value="ECO:0007669"/>
    <property type="project" value="UniProtKB-EC"/>
</dbReference>
<feature type="non-terminal residue" evidence="4">
    <location>
        <position position="526"/>
    </location>
</feature>
<dbReference type="InterPro" id="IPR029041">
    <property type="entry name" value="FAD-linked_oxidoreductase-like"/>
</dbReference>
<sequence length="526" mass="56293">MALTAPLGTPAAEPPAPGRAGDDVAALVEPALALARSWVEATAAGESPAEKRSTGRLAALVHDRDGVEFTLRFVDRVARPADDAVAARELVRLARPGADPHAVPVPAFLGPLDRAMMTAGALVAPLAPRVVVPLARRRLRQLVGHLVQDAGGRRLARHLAAARAQGFQLNLNLLGEAVLGEAEADRRLAATLALLQRDDVDYVSVKASSVASQLNPWDEDGSRERLVRRLLPLYAAAAARTPHVFVNLDMEAYEDLHLTVEVFTALLSRPELHDLQAGIVLQGYLPDALAALEHLAAFAAERTAAGGAPIKVRLVKGANLAMERVDAELHDWPQAPYTTKADVDANYVRLLDAALRPERAGSLRIGVASHNLPDVALAHLLAAARGVEDALDVEMLQGMAPAQARAVRADVGRLVLYTPVVRPGDFDVAVSYLVRRLEENAAPQNYLHALFTPESPSSGTEPAAGPSPLEEQEQRFRDSVRDRWATPAEPRRTQDRARERAAGLRPVDGPFAGAPDTDPSLPANRA</sequence>
<feature type="domain" description="Proline dehydrogenase" evidence="3">
    <location>
        <begin position="157"/>
        <end position="448"/>
    </location>
</feature>
<dbReference type="Pfam" id="PF01619">
    <property type="entry name" value="Pro_dh"/>
    <property type="match status" value="1"/>
</dbReference>
<accession>A0A6J4NDS9</accession>
<feature type="region of interest" description="Disordered" evidence="2">
    <location>
        <begin position="450"/>
        <end position="526"/>
    </location>
</feature>
<dbReference type="GO" id="GO:0071949">
    <property type="term" value="F:FAD binding"/>
    <property type="evidence" value="ECO:0007669"/>
    <property type="project" value="TreeGrafter"/>
</dbReference>
<dbReference type="PANTHER" id="PTHR13914">
    <property type="entry name" value="PROLINE OXIDASE"/>
    <property type="match status" value="1"/>
</dbReference>
<dbReference type="InterPro" id="IPR002872">
    <property type="entry name" value="Proline_DH_dom"/>
</dbReference>
<name>A0A6J4NDS9_9ACTN</name>
<feature type="region of interest" description="Disordered" evidence="2">
    <location>
        <begin position="1"/>
        <end position="22"/>
    </location>
</feature>
<dbReference type="PANTHER" id="PTHR13914:SF0">
    <property type="entry name" value="PROLINE DEHYDROGENASE 1, MITOCHONDRIAL"/>
    <property type="match status" value="1"/>
</dbReference>
<proteinExistence type="predicted"/>
<dbReference type="SUPFAM" id="SSF51730">
    <property type="entry name" value="FAD-linked oxidoreductase"/>
    <property type="match status" value="1"/>
</dbReference>
<evidence type="ECO:0000313" key="4">
    <source>
        <dbReference type="EMBL" id="CAA9385434.1"/>
    </source>
</evidence>
<dbReference type="GO" id="GO:0003842">
    <property type="term" value="F:L-glutamate gamma-semialdehyde dehydrogenase activity"/>
    <property type="evidence" value="ECO:0007669"/>
    <property type="project" value="UniProtKB-EC"/>
</dbReference>
<feature type="compositionally biased region" description="Basic and acidic residues" evidence="2">
    <location>
        <begin position="472"/>
        <end position="502"/>
    </location>
</feature>